<dbReference type="PANTHER" id="PTHR46320">
    <property type="entry name" value="GLYCEROPHOSPHODIESTER PHOSPHODIESTERASE 1"/>
    <property type="match status" value="1"/>
</dbReference>
<evidence type="ECO:0000313" key="11">
    <source>
        <dbReference type="Proteomes" id="UP001497382"/>
    </source>
</evidence>
<keyword evidence="8" id="KW-0812">Transmembrane</keyword>
<reference evidence="10 11" key="1">
    <citation type="submission" date="2024-04" db="EMBL/GenBank/DDBJ databases">
        <authorList>
            <person name="Rising A."/>
            <person name="Reimegard J."/>
            <person name="Sonavane S."/>
            <person name="Akerstrom W."/>
            <person name="Nylinder S."/>
            <person name="Hedman E."/>
            <person name="Kallberg Y."/>
        </authorList>
    </citation>
    <scope>NUCLEOTIDE SEQUENCE [LARGE SCALE GENOMIC DNA]</scope>
</reference>
<dbReference type="Gene3D" id="3.20.20.190">
    <property type="entry name" value="Phosphatidylinositol (PI) phosphodiesterase"/>
    <property type="match status" value="1"/>
</dbReference>
<comment type="subcellular location">
    <subcellularLocation>
        <location evidence="2">Secreted</location>
    </subcellularLocation>
</comment>
<keyword evidence="6" id="KW-1015">Disulfide bond</keyword>
<dbReference type="GO" id="GO:0005886">
    <property type="term" value="C:plasma membrane"/>
    <property type="evidence" value="ECO:0007669"/>
    <property type="project" value="TreeGrafter"/>
</dbReference>
<dbReference type="GO" id="GO:0006580">
    <property type="term" value="P:ethanolamine metabolic process"/>
    <property type="evidence" value="ECO:0007669"/>
    <property type="project" value="TreeGrafter"/>
</dbReference>
<evidence type="ECO:0000256" key="5">
    <source>
        <dbReference type="ARBA" id="ARBA00022842"/>
    </source>
</evidence>
<keyword evidence="8" id="KW-1133">Transmembrane helix</keyword>
<dbReference type="EMBL" id="CAXIEN010000335">
    <property type="protein sequence ID" value="CAL1293815.1"/>
    <property type="molecule type" value="Genomic_DNA"/>
</dbReference>
<evidence type="ECO:0000256" key="4">
    <source>
        <dbReference type="ARBA" id="ARBA00022723"/>
    </source>
</evidence>
<keyword evidence="3" id="KW-0964">Secreted</keyword>
<dbReference type="CDD" id="cd08573">
    <property type="entry name" value="GDPD_GDE1"/>
    <property type="match status" value="1"/>
</dbReference>
<dbReference type="GO" id="GO:0005576">
    <property type="term" value="C:extracellular region"/>
    <property type="evidence" value="ECO:0007669"/>
    <property type="project" value="UniProtKB-SubCell"/>
</dbReference>
<dbReference type="Proteomes" id="UP001497382">
    <property type="component" value="Unassembled WGS sequence"/>
</dbReference>
<dbReference type="PROSITE" id="PS51704">
    <property type="entry name" value="GP_PDE"/>
    <property type="match status" value="1"/>
</dbReference>
<proteinExistence type="predicted"/>
<evidence type="ECO:0000256" key="8">
    <source>
        <dbReference type="SAM" id="Phobius"/>
    </source>
</evidence>
<feature type="transmembrane region" description="Helical" evidence="8">
    <location>
        <begin position="12"/>
        <end position="31"/>
    </location>
</feature>
<dbReference type="GO" id="GO:0008889">
    <property type="term" value="F:glycerophosphodiester phosphodiesterase activity"/>
    <property type="evidence" value="ECO:0007669"/>
    <property type="project" value="TreeGrafter"/>
</dbReference>
<dbReference type="InterPro" id="IPR017946">
    <property type="entry name" value="PLC-like_Pdiesterase_TIM-brl"/>
</dbReference>
<comment type="caution">
    <text evidence="10">The sequence shown here is derived from an EMBL/GenBank/DDBJ whole genome shotgun (WGS) entry which is preliminary data.</text>
</comment>
<protein>
    <recommendedName>
        <fullName evidence="9">GP-PDE domain-containing protein</fullName>
    </recommendedName>
</protein>
<dbReference type="Pfam" id="PF03009">
    <property type="entry name" value="GDPD"/>
    <property type="match status" value="1"/>
</dbReference>
<evidence type="ECO:0000313" key="10">
    <source>
        <dbReference type="EMBL" id="CAL1293815.1"/>
    </source>
</evidence>
<feature type="transmembrane region" description="Helical" evidence="8">
    <location>
        <begin position="37"/>
        <end position="55"/>
    </location>
</feature>
<keyword evidence="7" id="KW-0456">Lyase</keyword>
<dbReference type="SUPFAM" id="SSF51695">
    <property type="entry name" value="PLC-like phosphodiesterases"/>
    <property type="match status" value="1"/>
</dbReference>
<name>A0AAV2BC47_9ARAC</name>
<organism evidence="10 11">
    <name type="scientific">Larinioides sclopetarius</name>
    <dbReference type="NCBI Taxonomy" id="280406"/>
    <lineage>
        <taxon>Eukaryota</taxon>
        <taxon>Metazoa</taxon>
        <taxon>Ecdysozoa</taxon>
        <taxon>Arthropoda</taxon>
        <taxon>Chelicerata</taxon>
        <taxon>Arachnida</taxon>
        <taxon>Araneae</taxon>
        <taxon>Araneomorphae</taxon>
        <taxon>Entelegynae</taxon>
        <taxon>Araneoidea</taxon>
        <taxon>Araneidae</taxon>
        <taxon>Larinioides</taxon>
    </lineage>
</organism>
<accession>A0AAV2BC47</accession>
<evidence type="ECO:0000256" key="1">
    <source>
        <dbReference type="ARBA" id="ARBA00000110"/>
    </source>
</evidence>
<dbReference type="GO" id="GO:0070291">
    <property type="term" value="P:N-acylethanolamine metabolic process"/>
    <property type="evidence" value="ECO:0007669"/>
    <property type="project" value="TreeGrafter"/>
</dbReference>
<evidence type="ECO:0000256" key="7">
    <source>
        <dbReference type="ARBA" id="ARBA00023239"/>
    </source>
</evidence>
<evidence type="ECO:0000259" key="9">
    <source>
        <dbReference type="PROSITE" id="PS51704"/>
    </source>
</evidence>
<comment type="catalytic activity">
    <reaction evidence="1">
        <text>an N-(acyl)-sphingosylphosphoethanolamine = an N-(acyl)-sphingosyl-1,3-cyclic phosphate + ethanolamine</text>
        <dbReference type="Rhea" id="RHEA:60648"/>
        <dbReference type="ChEBI" id="CHEBI:57603"/>
        <dbReference type="ChEBI" id="CHEBI:143891"/>
        <dbReference type="ChEBI" id="CHEBI:143892"/>
    </reaction>
</comment>
<evidence type="ECO:0000256" key="6">
    <source>
        <dbReference type="ARBA" id="ARBA00023157"/>
    </source>
</evidence>
<dbReference type="PANTHER" id="PTHR46320:SF1">
    <property type="entry name" value="GLYCEROPHOSPHODIESTER PHOSPHODIESTERASE 1"/>
    <property type="match status" value="1"/>
</dbReference>
<evidence type="ECO:0000256" key="3">
    <source>
        <dbReference type="ARBA" id="ARBA00022525"/>
    </source>
</evidence>
<keyword evidence="11" id="KW-1185">Reference proteome</keyword>
<gene>
    <name evidence="10" type="ORF">LARSCL_LOCUS18412</name>
</gene>
<evidence type="ECO:0000256" key="2">
    <source>
        <dbReference type="ARBA" id="ARBA00004613"/>
    </source>
</evidence>
<feature type="domain" description="GP-PDE" evidence="9">
    <location>
        <begin position="75"/>
        <end position="336"/>
    </location>
</feature>
<dbReference type="AlphaFoldDB" id="A0AAV2BC47"/>
<keyword evidence="8" id="KW-0472">Membrane</keyword>
<sequence length="336" mass="38879">MILKRLPPTPIIFSCLQIWLFSYLIFIYQHYFMFSVYLSTIVVLAVAAGFKYLAFEPVGEDTSRRVLFKENLNDLPVYAHRGGGHDAPENTIAAIREAKKNGADGIEVDLSFTKDNIAVLFHDETMERTTNGMGSLASKTFMEIRELDAASNHIYRDRFKGEKIATLEEGIEECIKLKMKLILDVKEYDSRAVAIVSEMFSKHKELYKEALVASFYPSFIYQLRRVDPNIVTAITFRPKFISYTDIPNGKPRFDSWWKNKLAQVGDVALEWAFHNVLWYFTGVSAVLVHKDYLSAEYVRMWKARNIQVIAWTPNHRLEKEYLRKVLNVTYISDTLL</sequence>
<keyword evidence="4" id="KW-0479">Metal-binding</keyword>
<keyword evidence="5" id="KW-0460">Magnesium</keyword>
<dbReference type="InterPro" id="IPR030395">
    <property type="entry name" value="GP_PDE_dom"/>
</dbReference>
<dbReference type="GO" id="GO:0006644">
    <property type="term" value="P:phospholipid metabolic process"/>
    <property type="evidence" value="ECO:0007669"/>
    <property type="project" value="TreeGrafter"/>
</dbReference>
<dbReference type="GO" id="GO:0046872">
    <property type="term" value="F:metal ion binding"/>
    <property type="evidence" value="ECO:0007669"/>
    <property type="project" value="UniProtKB-KW"/>
</dbReference>
<dbReference type="GO" id="GO:0016829">
    <property type="term" value="F:lyase activity"/>
    <property type="evidence" value="ECO:0007669"/>
    <property type="project" value="UniProtKB-KW"/>
</dbReference>